<evidence type="ECO:0000259" key="6">
    <source>
        <dbReference type="Pfam" id="PF13361"/>
    </source>
</evidence>
<keyword evidence="3" id="KW-0347">Helicase</keyword>
<feature type="region of interest" description="Disordered" evidence="5">
    <location>
        <begin position="253"/>
        <end position="277"/>
    </location>
</feature>
<evidence type="ECO:0000313" key="7">
    <source>
        <dbReference type="EMBL" id="RUS30921.1"/>
    </source>
</evidence>
<dbReference type="PANTHER" id="PTHR21529">
    <property type="entry name" value="MAMMARY TURMOR VIRUS RECEPTOR HOMOLOG 1, 2 MTVR1, 2"/>
    <property type="match status" value="1"/>
</dbReference>
<reference evidence="7 8" key="1">
    <citation type="journal article" date="2018" name="New Phytol.">
        <title>Phylogenomics of Endogonaceae and evolution of mycorrhizas within Mucoromycota.</title>
        <authorList>
            <person name="Chang Y."/>
            <person name="Desiro A."/>
            <person name="Na H."/>
            <person name="Sandor L."/>
            <person name="Lipzen A."/>
            <person name="Clum A."/>
            <person name="Barry K."/>
            <person name="Grigoriev I.V."/>
            <person name="Martin F.M."/>
            <person name="Stajich J.E."/>
            <person name="Smith M.E."/>
            <person name="Bonito G."/>
            <person name="Spatafora J.W."/>
        </authorList>
    </citation>
    <scope>NUCLEOTIDE SEQUENCE [LARGE SCALE GENOMIC DNA]</scope>
    <source>
        <strain evidence="7 8">AD002</strain>
    </source>
</reference>
<evidence type="ECO:0000256" key="5">
    <source>
        <dbReference type="SAM" id="MobiDB-lite"/>
    </source>
</evidence>
<feature type="domain" description="UvrD-like helicase C-terminal" evidence="6">
    <location>
        <begin position="1073"/>
        <end position="1152"/>
    </location>
</feature>
<dbReference type="InterPro" id="IPR039904">
    <property type="entry name" value="TRANK1"/>
</dbReference>
<dbReference type="GO" id="GO:0016787">
    <property type="term" value="F:hydrolase activity"/>
    <property type="evidence" value="ECO:0007669"/>
    <property type="project" value="UniProtKB-KW"/>
</dbReference>
<evidence type="ECO:0000256" key="2">
    <source>
        <dbReference type="ARBA" id="ARBA00022801"/>
    </source>
</evidence>
<keyword evidence="1" id="KW-0547">Nucleotide-binding</keyword>
<feature type="region of interest" description="Disordered" evidence="5">
    <location>
        <begin position="353"/>
        <end position="374"/>
    </location>
</feature>
<evidence type="ECO:0000256" key="1">
    <source>
        <dbReference type="ARBA" id="ARBA00022741"/>
    </source>
</evidence>
<dbReference type="SUPFAM" id="SSF52540">
    <property type="entry name" value="P-loop containing nucleoside triphosphate hydrolases"/>
    <property type="match status" value="1"/>
</dbReference>
<comment type="caution">
    <text evidence="7">The sequence shown here is derived from an EMBL/GenBank/DDBJ whole genome shotgun (WGS) entry which is preliminary data.</text>
</comment>
<proteinExistence type="predicted"/>
<accession>A0A433QMC1</accession>
<dbReference type="GO" id="GO:0005524">
    <property type="term" value="F:ATP binding"/>
    <property type="evidence" value="ECO:0007669"/>
    <property type="project" value="UniProtKB-KW"/>
</dbReference>
<dbReference type="Gene3D" id="3.40.50.300">
    <property type="entry name" value="P-loop containing nucleotide triphosphate hydrolases"/>
    <property type="match status" value="2"/>
</dbReference>
<dbReference type="EMBL" id="RBNJ01003436">
    <property type="protein sequence ID" value="RUS30921.1"/>
    <property type="molecule type" value="Genomic_DNA"/>
</dbReference>
<organism evidence="7 8">
    <name type="scientific">Jimgerdemannia flammicorona</name>
    <dbReference type="NCBI Taxonomy" id="994334"/>
    <lineage>
        <taxon>Eukaryota</taxon>
        <taxon>Fungi</taxon>
        <taxon>Fungi incertae sedis</taxon>
        <taxon>Mucoromycota</taxon>
        <taxon>Mucoromycotina</taxon>
        <taxon>Endogonomycetes</taxon>
        <taxon>Endogonales</taxon>
        <taxon>Endogonaceae</taxon>
        <taxon>Jimgerdemannia</taxon>
    </lineage>
</organism>
<dbReference type="InterPro" id="IPR014017">
    <property type="entry name" value="DNA_helicase_UvrD-like_C"/>
</dbReference>
<evidence type="ECO:0000256" key="3">
    <source>
        <dbReference type="ARBA" id="ARBA00022806"/>
    </source>
</evidence>
<dbReference type="PANTHER" id="PTHR21529:SF4">
    <property type="entry name" value="TPR AND ANKYRIN REPEAT-CONTAINING PROTEIN 1"/>
    <property type="match status" value="1"/>
</dbReference>
<evidence type="ECO:0000313" key="8">
    <source>
        <dbReference type="Proteomes" id="UP000274822"/>
    </source>
</evidence>
<protein>
    <recommendedName>
        <fullName evidence="6">UvrD-like helicase C-terminal domain-containing protein</fullName>
    </recommendedName>
</protein>
<sequence>MLPINLPVSLEIFKTLRPDEPHALADLLSHCFSGFQTKDGEQLLSDFFDEVFSLIQSQPQLHLSSLIQFLNHIRDVLKKPEIADPKVLDQLTIHSSALLSPLTQCVLGRILKSIATIPQTVYLVAAFVDLLIASNKCDSVGMLFLREITDVPGAFEILLTDPNGHKLLQKFFFHVKLPVEPLALTIVDHLHAFVRDCATKSRVPAGVQVYIERYDACETLLELVQLQSAKLHGSSSLVYSHAGDTVSERLQAVPKTDNDHFSGSSKEKKGKKGTKQLQPEVMEFNATQLRCFKFIDVKPPSSFEQFEDTFSHLKLAKFGLLQQYLESDIFPNRDFRQIALNALSNQHAIHEIEQESTSNPQPADQPTSPSVSSAQFEDDLGEWTILLSDKAVTGLHNLRSNKSFEVIKKKLQELASGIWTGDNAKPLAGGPSFGRCWEFVCLSIFHVLTFLVEFLISFRARTFTPKGIQIYEAKTLHNQRIVWQVDVAYVERWKATAQVWGIGNHKDVSAIMDKYFWMVQHGYSKEHKKRCQMRNSPKKGTQQFSPMVFDRDVQNVFNIEEAQKKQPLTDDEKVQLHNLSVTTKFVTLSKAVIQSIFAGSTDFIFTVSPQEHEVIEYPSSAIVIGRSGKCVVAFSLRTGTGKTTTIVFRMLGLYQAYRRNADEPLYKSKFKSTHLHQIFLTQSAVLCTRVRSHFWRLFQSTDRANLSKEEILLRGRNMGHDSTEDVLMIEDDDGKELLADVPMKMDDLRDEHFPLFLTVSKFLEMLEVTYGIRHTTAGPKRLDVQQMFDTQKAWAHYITYEVFESKYWPRMNKSHTKHLDCALVFTEIMSIIKGSEAVLSTEEGYLSHEMYTNLSQKAFPALHYARDTVYDIFLQYQKLKKGSFTIFQAINRSGYHGVDLHQIYVDECQDNNICDYAVLMKLISDPNGLFFAGDTAQAVARGSLFRFADLRSFVFRHENQHLSVRAGHRKPVQPQLFHLTTNFRSHDGILKLAANVVQMLHHFFPSTVDVLEKEHGIMDGPKPIFFSDFMADRFLNLFCLDESSDQTIEFGAEQCIIVRDKAAKEKLPQRVREMALVMTVYEAKGLEFNDTLLYNFWQDSPAQKKWKVVLSTIKESNNQWYPQFDHSKHVILSDELKQLYVAVTRARSHLWIFDENVESSEPMKKVWLSNGLVTVVNEGDELPSLGTKSSGVEWDKQGRNLFERQQYEHAVFCFTKSNNHEARELSEAYMFRDNARRLVSQGANQNDIKDAFVKAALAFERSQRPFIAAECYQFVEMYREAGQCFKRAKMFQQAVLTFKAGGNFDEVIDFLHSEPNVIAVDVVNNVLDELVKYYLEDNTSQRRAELNNKSKINYIKAGSVLRSLDRLQDAAGLYAKDAQKGMVQALKCYLTLASRNSRHFFELKNRNARPIAKFPTLYSQQNDIVKKAEHIVKSLLSNQSNPSSKLDLMAHEVKLFRSQLDGSSSRTKVSLLDHLRDYANFFHGKSIVNEYRSLEVYFGFAMELYDYNTISMDYWKSELYLLQALCDCVFTLLKATPQSSKDENWEELFCVDTTNVVDSTVDRRVHMQSPLIPIILAYDDDNPENLHTEDQGELLRPFGKDKSIQLCTYEHVQLAARKFLCRRLWKFLEDIGNFARKFKFFRDPCVNQLILNDCRSQDCKHEHIHHMDPTMFYERRSLLLLQVNLMHNLSVLRDSHGDFLLEYHKQQYRPFLKYWKIEWVEANVFHTMEMESASVLRRLAKDVSPLVMDELSDFVTTILLRDPNPSDYDFHQYWRNFARITGVVLLLQAGMIHKTLIDWIRKKIYRLENQAAKVFRKTPAAGIVAKNGRQHYWMDPNELKLNPWDLIYTLEYTTTLLIFIKSGGHDVLLPHSFLQFFVQDHIHYLLQSSLLEEFRGDDNILERLWISASNTVMRFFNLLASHFELKLGMLEVLLARVIRLGVILGSNDISGFGSRVTSCYRTTKIEIVSISARLFFRYLEAKSWNDMVETLHIQYRETNGMDELVLIKRGQGILDHIAKGVPSITVMCYEDADGFRTALSEYPKVHPAQAVKSPPVDGDEPINPYLLKDSERIEDDDTFNPLTTSVDLKFHDKAILIQRCFRKYRIRRAEIARGTAYADAIGVGRDGMRDLLQPSLAALSSENPPHMNVKSTAYVAITTLLARCSMTPTVNNWDVRNYLRTHRIFSSGLLEQL</sequence>
<keyword evidence="4" id="KW-0067">ATP-binding</keyword>
<keyword evidence="8" id="KW-1185">Reference proteome</keyword>
<dbReference type="GO" id="GO:0004386">
    <property type="term" value="F:helicase activity"/>
    <property type="evidence" value="ECO:0007669"/>
    <property type="project" value="UniProtKB-KW"/>
</dbReference>
<dbReference type="Proteomes" id="UP000274822">
    <property type="component" value="Unassembled WGS sequence"/>
</dbReference>
<dbReference type="InterPro" id="IPR027417">
    <property type="entry name" value="P-loop_NTPase"/>
</dbReference>
<gene>
    <name evidence="7" type="ORF">BC938DRAFT_478764</name>
</gene>
<name>A0A433QMC1_9FUNG</name>
<feature type="compositionally biased region" description="Polar residues" evidence="5">
    <location>
        <begin position="355"/>
        <end position="374"/>
    </location>
</feature>
<dbReference type="Pfam" id="PF13361">
    <property type="entry name" value="UvrD_C"/>
    <property type="match status" value="1"/>
</dbReference>
<evidence type="ECO:0000256" key="4">
    <source>
        <dbReference type="ARBA" id="ARBA00022840"/>
    </source>
</evidence>
<keyword evidence="2" id="KW-0378">Hydrolase</keyword>